<evidence type="ECO:0000259" key="1">
    <source>
        <dbReference type="SMART" id="SM00858"/>
    </source>
</evidence>
<name>A0A4Q4ZBN6_9ACTN</name>
<dbReference type="CDD" id="cd11614">
    <property type="entry name" value="SAF_CpaB_FlgA_like"/>
    <property type="match status" value="1"/>
</dbReference>
<dbReference type="EMBL" id="SDKM01000019">
    <property type="protein sequence ID" value="RYP85058.1"/>
    <property type="molecule type" value="Genomic_DNA"/>
</dbReference>
<comment type="caution">
    <text evidence="2">The sequence shown here is derived from an EMBL/GenBank/DDBJ whole genome shotgun (WGS) entry which is preliminary data.</text>
</comment>
<dbReference type="Proteomes" id="UP000295198">
    <property type="component" value="Unassembled WGS sequence"/>
</dbReference>
<protein>
    <submittedName>
        <fullName evidence="2">Pilus assembly protein CpaB</fullName>
    </submittedName>
</protein>
<dbReference type="Pfam" id="PF08666">
    <property type="entry name" value="SAF"/>
    <property type="match status" value="1"/>
</dbReference>
<evidence type="ECO:0000313" key="2">
    <source>
        <dbReference type="EMBL" id="RYP85058.1"/>
    </source>
</evidence>
<reference evidence="2 3" key="1">
    <citation type="submission" date="2019-01" db="EMBL/GenBank/DDBJ databases">
        <title>Nocardioides guangzhouensis sp. nov., an actinobacterium isolated from soil.</title>
        <authorList>
            <person name="Fu Y."/>
            <person name="Cai Y."/>
            <person name="Lin Z."/>
            <person name="Chen P."/>
        </authorList>
    </citation>
    <scope>NUCLEOTIDE SEQUENCE [LARGE SCALE GENOMIC DNA]</scope>
    <source>
        <strain evidence="2 3">130</strain>
    </source>
</reference>
<organism evidence="2 3">
    <name type="scientific">Nocardioides guangzhouensis</name>
    <dbReference type="NCBI Taxonomy" id="2497878"/>
    <lineage>
        <taxon>Bacteria</taxon>
        <taxon>Bacillati</taxon>
        <taxon>Actinomycetota</taxon>
        <taxon>Actinomycetes</taxon>
        <taxon>Propionibacteriales</taxon>
        <taxon>Nocardioidaceae</taxon>
        <taxon>Nocardioides</taxon>
    </lineage>
</organism>
<dbReference type="RefSeq" id="WP_134718252.1">
    <property type="nucleotide sequence ID" value="NZ_SDKM01000019.1"/>
</dbReference>
<dbReference type="InterPro" id="IPR013974">
    <property type="entry name" value="SAF"/>
</dbReference>
<proteinExistence type="predicted"/>
<accession>A0A4Q4ZBN6</accession>
<dbReference type="SMART" id="SM00858">
    <property type="entry name" value="SAF"/>
    <property type="match status" value="1"/>
</dbReference>
<dbReference type="AlphaFoldDB" id="A0A4Q4ZBN6"/>
<gene>
    <name evidence="2" type="ORF">EKO23_13820</name>
</gene>
<feature type="domain" description="SAF" evidence="1">
    <location>
        <begin position="56"/>
        <end position="117"/>
    </location>
</feature>
<dbReference type="OrthoDB" id="4808509at2"/>
<sequence>MPRPRAARSTRADLAAARRAVRRRVLRHRRLLSALCVGGAVLAGLHAVAPPPPTTVTVLVAARDLPAGTVLASDDLAATAFRPDSAPDGVAARGQAVGRTLAAPLRRGEPVTDVRLVGPSLLHGYPGLVAVPVRIPDPGTVDLLRVGDRVDLLVTETDASAAQRLAGGVPVLALPRDDAVAGPVTGGVVSGRLVVLGTSPGLAGTVSAAAVRGCLVLTLSG</sequence>
<keyword evidence="3" id="KW-1185">Reference proteome</keyword>
<evidence type="ECO:0000313" key="3">
    <source>
        <dbReference type="Proteomes" id="UP000295198"/>
    </source>
</evidence>